<dbReference type="Proteomes" id="UP000664991">
    <property type="component" value="Chromosome 17"/>
</dbReference>
<dbReference type="InterPro" id="IPR036747">
    <property type="entry name" value="ASF1-like_sf"/>
</dbReference>
<dbReference type="EMBL" id="JAEMGP010000017">
    <property type="protein sequence ID" value="KAG5198565.1"/>
    <property type="molecule type" value="Genomic_DNA"/>
</dbReference>
<evidence type="ECO:0000256" key="6">
    <source>
        <dbReference type="ARBA" id="ARBA00023186"/>
    </source>
</evidence>
<organism evidence="8 9">
    <name type="scientific">Ovis aries</name>
    <name type="common">Sheep</name>
    <dbReference type="NCBI Taxonomy" id="9940"/>
    <lineage>
        <taxon>Eukaryota</taxon>
        <taxon>Metazoa</taxon>
        <taxon>Chordata</taxon>
        <taxon>Craniata</taxon>
        <taxon>Vertebrata</taxon>
        <taxon>Euteleostomi</taxon>
        <taxon>Mammalia</taxon>
        <taxon>Eutheria</taxon>
        <taxon>Laurasiatheria</taxon>
        <taxon>Artiodactyla</taxon>
        <taxon>Ruminantia</taxon>
        <taxon>Pecora</taxon>
        <taxon>Bovidae</taxon>
        <taxon>Caprinae</taxon>
        <taxon>Ovis</taxon>
    </lineage>
</organism>
<dbReference type="AlphaFoldDB" id="A0A836CTN9"/>
<comment type="caution">
    <text evidence="8">The sequence shown here is derived from an EMBL/GenBank/DDBJ whole genome shotgun (WGS) entry which is preliminary data.</text>
</comment>
<evidence type="ECO:0000256" key="5">
    <source>
        <dbReference type="ARBA" id="ARBA00023163"/>
    </source>
</evidence>
<dbReference type="SUPFAM" id="SSF101546">
    <property type="entry name" value="ASF1-like"/>
    <property type="match status" value="1"/>
</dbReference>
<evidence type="ECO:0000256" key="2">
    <source>
        <dbReference type="ARBA" id="ARBA00006051"/>
    </source>
</evidence>
<proteinExistence type="inferred from homology"/>
<dbReference type="PANTHER" id="PTHR12040">
    <property type="entry name" value="ANTI-SILENCING PROTEIN 1"/>
    <property type="match status" value="1"/>
</dbReference>
<accession>A0A836CTN9</accession>
<dbReference type="InterPro" id="IPR006818">
    <property type="entry name" value="ASF1-like"/>
</dbReference>
<dbReference type="GO" id="GO:0000785">
    <property type="term" value="C:chromatin"/>
    <property type="evidence" value="ECO:0007669"/>
    <property type="project" value="TreeGrafter"/>
</dbReference>
<keyword evidence="7" id="KW-0539">Nucleus</keyword>
<dbReference type="PANTHER" id="PTHR12040:SF22">
    <property type="entry name" value="HISTONE CHAPERONE ASF1B"/>
    <property type="match status" value="1"/>
</dbReference>
<comment type="subcellular location">
    <subcellularLocation>
        <location evidence="1">Nucleus</location>
    </subcellularLocation>
</comment>
<gene>
    <name evidence="8" type="ORF">JEQ12_007161</name>
</gene>
<dbReference type="GO" id="GO:0005634">
    <property type="term" value="C:nucleus"/>
    <property type="evidence" value="ECO:0007669"/>
    <property type="project" value="UniProtKB-SubCell"/>
</dbReference>
<keyword evidence="3" id="KW-0156">Chromatin regulator</keyword>
<sequence length="174" mass="19621">MAKVSVLSMVVRENPSLFHRAFWFEISFECNEALEDYLEWKIVYIGSDESEFDQILDSVDAPNSSLILETDALGVTMVLITCSDHRQKFIRVSDNLDNGYLSNFSQLQWNILASNPRVNCFHINWDNTTNRLEAIENQDPALGCCLPLSCTGIKGLGLPGCKMGLLHQNSIDFI</sequence>
<keyword evidence="4" id="KW-0805">Transcription regulation</keyword>
<evidence type="ECO:0000256" key="3">
    <source>
        <dbReference type="ARBA" id="ARBA00022853"/>
    </source>
</evidence>
<evidence type="ECO:0000313" key="8">
    <source>
        <dbReference type="EMBL" id="KAG5198565.1"/>
    </source>
</evidence>
<dbReference type="GO" id="GO:0006335">
    <property type="term" value="P:DNA replication-dependent chromatin assembly"/>
    <property type="evidence" value="ECO:0007669"/>
    <property type="project" value="TreeGrafter"/>
</dbReference>
<evidence type="ECO:0000256" key="1">
    <source>
        <dbReference type="ARBA" id="ARBA00004123"/>
    </source>
</evidence>
<reference evidence="8 9" key="1">
    <citation type="submission" date="2020-12" db="EMBL/GenBank/DDBJ databases">
        <title>De novo assembly of Tibetan sheep genome.</title>
        <authorList>
            <person name="Li X."/>
        </authorList>
    </citation>
    <scope>NUCLEOTIDE SEQUENCE [LARGE SCALE GENOMIC DNA]</scope>
    <source>
        <tissue evidence="8">Heart</tissue>
    </source>
</reference>
<comment type="similarity">
    <text evidence="2">Belongs to the ASF1 family.</text>
</comment>
<dbReference type="Pfam" id="PF04729">
    <property type="entry name" value="ASF1_hist_chap"/>
    <property type="match status" value="1"/>
</dbReference>
<evidence type="ECO:0000256" key="4">
    <source>
        <dbReference type="ARBA" id="ARBA00023015"/>
    </source>
</evidence>
<dbReference type="GO" id="GO:0042393">
    <property type="term" value="F:histone binding"/>
    <property type="evidence" value="ECO:0007669"/>
    <property type="project" value="TreeGrafter"/>
</dbReference>
<keyword evidence="6" id="KW-0143">Chaperone</keyword>
<evidence type="ECO:0000313" key="9">
    <source>
        <dbReference type="Proteomes" id="UP000664991"/>
    </source>
</evidence>
<keyword evidence="5" id="KW-0804">Transcription</keyword>
<dbReference type="Gene3D" id="2.60.40.1490">
    <property type="entry name" value="Histone chaperone ASF1-like"/>
    <property type="match status" value="2"/>
</dbReference>
<name>A0A836CTN9_SHEEP</name>
<protein>
    <submittedName>
        <fullName evidence="8">Uncharacterized protein</fullName>
    </submittedName>
</protein>
<evidence type="ECO:0000256" key="7">
    <source>
        <dbReference type="ARBA" id="ARBA00023242"/>
    </source>
</evidence>